<dbReference type="PANTHER" id="PTHR11730:SF62">
    <property type="entry name" value="AMMONIUM TRANSPORTER SLL1017-RELATED"/>
    <property type="match status" value="1"/>
</dbReference>
<dbReference type="KEGG" id="als:DJ013_03420"/>
<evidence type="ECO:0000259" key="9">
    <source>
        <dbReference type="Pfam" id="PF00909"/>
    </source>
</evidence>
<evidence type="ECO:0000313" key="10">
    <source>
        <dbReference type="EMBL" id="AWV97268.1"/>
    </source>
</evidence>
<feature type="transmembrane region" description="Helical" evidence="8">
    <location>
        <begin position="266"/>
        <end position="284"/>
    </location>
</feature>
<organism evidence="10 11">
    <name type="scientific">Arcticibacterium luteifluviistationis</name>
    <dbReference type="NCBI Taxonomy" id="1784714"/>
    <lineage>
        <taxon>Bacteria</taxon>
        <taxon>Pseudomonadati</taxon>
        <taxon>Bacteroidota</taxon>
        <taxon>Cytophagia</taxon>
        <taxon>Cytophagales</taxon>
        <taxon>Leadbetterellaceae</taxon>
        <taxon>Arcticibacterium</taxon>
    </lineage>
</organism>
<dbReference type="InterPro" id="IPR001905">
    <property type="entry name" value="Ammonium_transpt"/>
</dbReference>
<dbReference type="GO" id="GO:0008519">
    <property type="term" value="F:ammonium channel activity"/>
    <property type="evidence" value="ECO:0007669"/>
    <property type="project" value="InterPro"/>
</dbReference>
<feature type="transmembrane region" description="Helical" evidence="8">
    <location>
        <begin position="205"/>
        <end position="222"/>
    </location>
</feature>
<gene>
    <name evidence="10" type="ORF">DJ013_03420</name>
</gene>
<dbReference type="PANTHER" id="PTHR11730">
    <property type="entry name" value="AMMONIUM TRANSPORTER"/>
    <property type="match status" value="1"/>
</dbReference>
<dbReference type="InterPro" id="IPR018047">
    <property type="entry name" value="Ammonium_transpt_CS"/>
</dbReference>
<dbReference type="AlphaFoldDB" id="A0A2Z4G865"/>
<feature type="transmembrane region" description="Helical" evidence="8">
    <location>
        <begin position="234"/>
        <end position="259"/>
    </location>
</feature>
<feature type="transmembrane region" description="Helical" evidence="8">
    <location>
        <begin position="353"/>
        <end position="378"/>
    </location>
</feature>
<evidence type="ECO:0000256" key="1">
    <source>
        <dbReference type="ARBA" id="ARBA00004141"/>
    </source>
</evidence>
<dbReference type="PROSITE" id="PS01219">
    <property type="entry name" value="AMMONIUM_TRANSP"/>
    <property type="match status" value="1"/>
</dbReference>
<feature type="transmembrane region" description="Helical" evidence="8">
    <location>
        <begin position="47"/>
        <end position="66"/>
    </location>
</feature>
<keyword evidence="4 8" id="KW-0812">Transmembrane</keyword>
<keyword evidence="6 8" id="KW-0472">Membrane</keyword>
<proteinExistence type="inferred from homology"/>
<sequence length="411" mass="43443">MDGLFTANNVWMMICTALVFFMHLGFSFLEIGLTRSKNTVNILFKNVFIICIGLLLYALCGFNLMYPGEFNGYFGFAGFGIALPENGLTVDYAGGGYTYWTDFLFQGMFAATAATIVSGAVAERIKLGSFMIFTILYVGIVYPIAGSWQWGGGFLSEMGFYDFAGSTLVHSVGGWAALVAIYLLGSRIGKFGEDGSSKPIPGHSLPLAAAGVLILWLGWFGFNGGSVLSADPAGTSLTLVTTCLAAAAGGMGAFIFDLLKNKQYDLTMMLNGILAGLVGITAGADQMMPLDSIFIGLIAGVIVVLSVSLIDKVKLDDPVGAVAVHLICGIFGTLAVGIFGAKGFFTTGSFEQLGIQFIGVACYAVFCLLTSGLILFGLKATLGLRVSREEEIDGLDDHEHGMSAYGDFVTK</sequence>
<evidence type="ECO:0000256" key="8">
    <source>
        <dbReference type="RuleBase" id="RU362002"/>
    </source>
</evidence>
<feature type="transmembrane region" description="Helical" evidence="8">
    <location>
        <begin position="322"/>
        <end position="341"/>
    </location>
</feature>
<comment type="subcellular location">
    <subcellularLocation>
        <location evidence="8">Cell membrane</location>
        <topology evidence="8">Multi-pass membrane protein</topology>
    </subcellularLocation>
    <subcellularLocation>
        <location evidence="1">Membrane</location>
        <topology evidence="1">Multi-pass membrane protein</topology>
    </subcellularLocation>
</comment>
<keyword evidence="5 8" id="KW-1133">Transmembrane helix</keyword>
<dbReference type="EMBL" id="CP029480">
    <property type="protein sequence ID" value="AWV97268.1"/>
    <property type="molecule type" value="Genomic_DNA"/>
</dbReference>
<feature type="transmembrane region" description="Helical" evidence="8">
    <location>
        <begin position="129"/>
        <end position="151"/>
    </location>
</feature>
<comment type="similarity">
    <text evidence="2 8">Belongs to the ammonia transporter channel (TC 1.A.11.2) family.</text>
</comment>
<feature type="transmembrane region" description="Helical" evidence="8">
    <location>
        <begin position="163"/>
        <end position="184"/>
    </location>
</feature>
<keyword evidence="3 8" id="KW-0813">Transport</keyword>
<feature type="domain" description="Ammonium transporter AmtB-like" evidence="9">
    <location>
        <begin position="10"/>
        <end position="405"/>
    </location>
</feature>
<accession>A0A2Z4G865</accession>
<feature type="transmembrane region" description="Helical" evidence="8">
    <location>
        <begin position="290"/>
        <end position="310"/>
    </location>
</feature>
<dbReference type="GO" id="GO:0097272">
    <property type="term" value="P:ammonium homeostasis"/>
    <property type="evidence" value="ECO:0007669"/>
    <property type="project" value="TreeGrafter"/>
</dbReference>
<evidence type="ECO:0000256" key="6">
    <source>
        <dbReference type="ARBA" id="ARBA00023136"/>
    </source>
</evidence>
<keyword evidence="11" id="KW-1185">Reference proteome</keyword>
<dbReference type="Proteomes" id="UP000249873">
    <property type="component" value="Chromosome"/>
</dbReference>
<feature type="transmembrane region" description="Helical" evidence="8">
    <location>
        <begin position="103"/>
        <end position="122"/>
    </location>
</feature>
<dbReference type="GO" id="GO:0005886">
    <property type="term" value="C:plasma membrane"/>
    <property type="evidence" value="ECO:0007669"/>
    <property type="project" value="UniProtKB-SubCell"/>
</dbReference>
<protein>
    <recommendedName>
        <fullName evidence="8">Ammonium transporter</fullName>
    </recommendedName>
</protein>
<dbReference type="RefSeq" id="WP_111370370.1">
    <property type="nucleotide sequence ID" value="NZ_CP029480.1"/>
</dbReference>
<evidence type="ECO:0000313" key="11">
    <source>
        <dbReference type="Proteomes" id="UP000249873"/>
    </source>
</evidence>
<keyword evidence="7 8" id="KW-0924">Ammonia transport</keyword>
<name>A0A2Z4G865_9BACT</name>
<dbReference type="OrthoDB" id="9814202at2"/>
<evidence type="ECO:0000256" key="3">
    <source>
        <dbReference type="ARBA" id="ARBA00022448"/>
    </source>
</evidence>
<evidence type="ECO:0000256" key="4">
    <source>
        <dbReference type="ARBA" id="ARBA00022692"/>
    </source>
</evidence>
<feature type="transmembrane region" description="Helical" evidence="8">
    <location>
        <begin position="6"/>
        <end position="26"/>
    </location>
</feature>
<reference evidence="10 11" key="1">
    <citation type="submission" date="2018-05" db="EMBL/GenBank/DDBJ databases">
        <title>Complete genome sequence of Arcticibacterium luteifluviistationis SM1504T, a cytophagaceae bacterium isolated from Arctic surface seawater.</title>
        <authorList>
            <person name="Li Y."/>
            <person name="Qin Q.-L."/>
        </authorList>
    </citation>
    <scope>NUCLEOTIDE SEQUENCE [LARGE SCALE GENOMIC DNA]</scope>
    <source>
        <strain evidence="10 11">SM1504</strain>
    </source>
</reference>
<dbReference type="InterPro" id="IPR024041">
    <property type="entry name" value="NH4_transpt_AmtB-like_dom"/>
</dbReference>
<evidence type="ECO:0000256" key="2">
    <source>
        <dbReference type="ARBA" id="ARBA00005887"/>
    </source>
</evidence>
<evidence type="ECO:0000256" key="7">
    <source>
        <dbReference type="ARBA" id="ARBA00023177"/>
    </source>
</evidence>
<dbReference type="NCBIfam" id="TIGR00836">
    <property type="entry name" value="amt"/>
    <property type="match status" value="1"/>
</dbReference>
<evidence type="ECO:0000256" key="5">
    <source>
        <dbReference type="ARBA" id="ARBA00022989"/>
    </source>
</evidence>
<dbReference type="Gene3D" id="1.10.3430.10">
    <property type="entry name" value="Ammonium transporter AmtB like domains"/>
    <property type="match status" value="1"/>
</dbReference>
<dbReference type="SUPFAM" id="SSF111352">
    <property type="entry name" value="Ammonium transporter"/>
    <property type="match status" value="1"/>
</dbReference>
<dbReference type="Pfam" id="PF00909">
    <property type="entry name" value="Ammonium_transp"/>
    <property type="match status" value="1"/>
</dbReference>
<dbReference type="InterPro" id="IPR029020">
    <property type="entry name" value="Ammonium/urea_transptr"/>
</dbReference>